<evidence type="ECO:0000256" key="1">
    <source>
        <dbReference type="ARBA" id="ARBA00005254"/>
    </source>
</evidence>
<dbReference type="AlphaFoldDB" id="A0A9X1YIE5"/>
<protein>
    <submittedName>
        <fullName evidence="3">Enoyl-CoA hydratase-related protein</fullName>
    </submittedName>
</protein>
<evidence type="ECO:0000313" key="3">
    <source>
        <dbReference type="EMBL" id="MCK9685435.1"/>
    </source>
</evidence>
<dbReference type="Proteomes" id="UP001139353">
    <property type="component" value="Unassembled WGS sequence"/>
</dbReference>
<reference evidence="3" key="1">
    <citation type="submission" date="2021-11" db="EMBL/GenBank/DDBJ databases">
        <title>BS-T2-15 a new species belonging to the Comamonadaceae family isolated from the soil of a French oak forest.</title>
        <authorList>
            <person name="Mieszkin S."/>
            <person name="Alain K."/>
        </authorList>
    </citation>
    <scope>NUCLEOTIDE SEQUENCE</scope>
    <source>
        <strain evidence="3">BS-T2-15</strain>
    </source>
</reference>
<dbReference type="GO" id="GO:0006635">
    <property type="term" value="P:fatty acid beta-oxidation"/>
    <property type="evidence" value="ECO:0007669"/>
    <property type="project" value="TreeGrafter"/>
</dbReference>
<comment type="similarity">
    <text evidence="1">Belongs to the enoyl-CoA hydratase/isomerase family.</text>
</comment>
<evidence type="ECO:0000313" key="4">
    <source>
        <dbReference type="Proteomes" id="UP001139353"/>
    </source>
</evidence>
<dbReference type="RefSeq" id="WP_275681438.1">
    <property type="nucleotide sequence ID" value="NZ_JAJLJH010000001.1"/>
</dbReference>
<dbReference type="PANTHER" id="PTHR11941">
    <property type="entry name" value="ENOYL-COA HYDRATASE-RELATED"/>
    <property type="match status" value="1"/>
</dbReference>
<evidence type="ECO:0000256" key="2">
    <source>
        <dbReference type="ARBA" id="ARBA00023239"/>
    </source>
</evidence>
<keyword evidence="2" id="KW-0456">Lyase</keyword>
<dbReference type="InterPro" id="IPR001753">
    <property type="entry name" value="Enoyl-CoA_hydra/iso"/>
</dbReference>
<proteinExistence type="inferred from homology"/>
<accession>A0A9X1YIE5</accession>
<keyword evidence="4" id="KW-1185">Reference proteome</keyword>
<comment type="caution">
    <text evidence="3">The sequence shown here is derived from an EMBL/GenBank/DDBJ whole genome shotgun (WGS) entry which is preliminary data.</text>
</comment>
<dbReference type="Pfam" id="PF00378">
    <property type="entry name" value="ECH_1"/>
    <property type="match status" value="1"/>
</dbReference>
<dbReference type="EMBL" id="JAJLJH010000001">
    <property type="protein sequence ID" value="MCK9685435.1"/>
    <property type="molecule type" value="Genomic_DNA"/>
</dbReference>
<name>A0A9X1YIE5_9BURK</name>
<dbReference type="Gene3D" id="3.90.226.10">
    <property type="entry name" value="2-enoyl-CoA Hydratase, Chain A, domain 1"/>
    <property type="match status" value="1"/>
</dbReference>
<gene>
    <name evidence="3" type="ORF">LPC04_06910</name>
</gene>
<dbReference type="InterPro" id="IPR029045">
    <property type="entry name" value="ClpP/crotonase-like_dom_sf"/>
</dbReference>
<organism evidence="3 4">
    <name type="scientific">Scleromatobacter humisilvae</name>
    <dbReference type="NCBI Taxonomy" id="2897159"/>
    <lineage>
        <taxon>Bacteria</taxon>
        <taxon>Pseudomonadati</taxon>
        <taxon>Pseudomonadota</taxon>
        <taxon>Betaproteobacteria</taxon>
        <taxon>Burkholderiales</taxon>
        <taxon>Sphaerotilaceae</taxon>
        <taxon>Scleromatobacter</taxon>
    </lineage>
</organism>
<dbReference type="InterPro" id="IPR014748">
    <property type="entry name" value="Enoyl-CoA_hydra_C"/>
</dbReference>
<dbReference type="SUPFAM" id="SSF52096">
    <property type="entry name" value="ClpP/crotonase"/>
    <property type="match status" value="1"/>
</dbReference>
<sequence>MSDAHIRLEPTDAAGVATLRISNPGKMNALSLAMWRELRAVFDALQHDETPPRVIVVRGADREFVAGADIEEFPQFRFEPESLAAYHEDIVAPALRAMLDCDVPLVAHIEGACIGGGLEIAACCDLRLCEPTSRFGVPIARLGFPMAPAEVEIVSHIVGQTLLRELLIESRLMGAAEAHERGVVTRVVDVDKLEAEVQRVAAHIAGLSPQAMRLNKRVLRAFARPTFSEPEDRAAHYAYADSDEHREGLAAFIEKRPAKF</sequence>
<dbReference type="CDD" id="cd06558">
    <property type="entry name" value="crotonase-like"/>
    <property type="match status" value="1"/>
</dbReference>
<dbReference type="PANTHER" id="PTHR11941:SF54">
    <property type="entry name" value="ENOYL-COA HYDRATASE, MITOCHONDRIAL"/>
    <property type="match status" value="1"/>
</dbReference>
<dbReference type="Gene3D" id="1.10.12.10">
    <property type="entry name" value="Lyase 2-enoyl-coa Hydratase, Chain A, domain 2"/>
    <property type="match status" value="1"/>
</dbReference>
<dbReference type="GO" id="GO:0016829">
    <property type="term" value="F:lyase activity"/>
    <property type="evidence" value="ECO:0007669"/>
    <property type="project" value="UniProtKB-KW"/>
</dbReference>